<accession>A0A1B7LXR3</accession>
<keyword evidence="1" id="KW-0472">Membrane</keyword>
<dbReference type="EMBL" id="LXEY01000021">
    <property type="protein sequence ID" value="OAV59976.1"/>
    <property type="molecule type" value="Genomic_DNA"/>
</dbReference>
<evidence type="ECO:0000313" key="3">
    <source>
        <dbReference type="Proteomes" id="UP000078292"/>
    </source>
</evidence>
<dbReference type="RefSeq" id="WP_043058452.1">
    <property type="nucleotide sequence ID" value="NZ_LXEY01000021.1"/>
</dbReference>
<organism evidence="2 3">
    <name type="scientific">Enteractinococcus helveticum</name>
    <dbReference type="NCBI Taxonomy" id="1837282"/>
    <lineage>
        <taxon>Bacteria</taxon>
        <taxon>Bacillati</taxon>
        <taxon>Actinomycetota</taxon>
        <taxon>Actinomycetes</taxon>
        <taxon>Micrococcales</taxon>
        <taxon>Micrococcaceae</taxon>
    </lineage>
</organism>
<dbReference type="AlphaFoldDB" id="A0A1B7LXR3"/>
<protein>
    <submittedName>
        <fullName evidence="2">Uncharacterized protein</fullName>
    </submittedName>
</protein>
<evidence type="ECO:0000313" key="2">
    <source>
        <dbReference type="EMBL" id="OAV59976.1"/>
    </source>
</evidence>
<sequence length="61" mass="6757">MHNYYAILKAEIGLERVLIIVALIILIPSAVSFLAGFELWWCAIAAVILISLSSLGIWMLL</sequence>
<comment type="caution">
    <text evidence="2">The sequence shown here is derived from an EMBL/GenBank/DDBJ whole genome shotgun (WGS) entry which is preliminary data.</text>
</comment>
<name>A0A1B7LXR3_9MICC</name>
<keyword evidence="3" id="KW-1185">Reference proteome</keyword>
<keyword evidence="1" id="KW-1133">Transmembrane helix</keyword>
<dbReference type="Proteomes" id="UP000078292">
    <property type="component" value="Unassembled WGS sequence"/>
</dbReference>
<feature type="transmembrane region" description="Helical" evidence="1">
    <location>
        <begin position="39"/>
        <end position="60"/>
    </location>
</feature>
<keyword evidence="1" id="KW-0812">Transmembrane</keyword>
<feature type="transmembrane region" description="Helical" evidence="1">
    <location>
        <begin position="12"/>
        <end position="33"/>
    </location>
</feature>
<reference evidence="2 3" key="1">
    <citation type="submission" date="2016-04" db="EMBL/GenBank/DDBJ databases">
        <title>First whole genome shotgun sequence of the bacterium Enteractinococcus sp. strain UASWS1574.</title>
        <authorList>
            <person name="Crovadore J."/>
            <person name="Chablais R."/>
            <person name="Lefort F."/>
        </authorList>
    </citation>
    <scope>NUCLEOTIDE SEQUENCE [LARGE SCALE GENOMIC DNA]</scope>
    <source>
        <strain evidence="2 3">UASWS1574</strain>
    </source>
</reference>
<proteinExistence type="predicted"/>
<evidence type="ECO:0000256" key="1">
    <source>
        <dbReference type="SAM" id="Phobius"/>
    </source>
</evidence>
<gene>
    <name evidence="2" type="ORF">A6F49_14670</name>
</gene>